<proteinExistence type="predicted"/>
<keyword evidence="3" id="KW-1185">Reference proteome</keyword>
<evidence type="ECO:0000313" key="2">
    <source>
        <dbReference type="EMBL" id="KAF7422148.1"/>
    </source>
</evidence>
<dbReference type="GO" id="GO:0010972">
    <property type="term" value="P:negative regulation of G2/M transition of mitotic cell cycle"/>
    <property type="evidence" value="ECO:0007669"/>
    <property type="project" value="TreeGrafter"/>
</dbReference>
<organism evidence="2 3">
    <name type="scientific">Vespula pensylvanica</name>
    <name type="common">Western yellow jacket</name>
    <name type="synonym">Wasp</name>
    <dbReference type="NCBI Taxonomy" id="30213"/>
    <lineage>
        <taxon>Eukaryota</taxon>
        <taxon>Metazoa</taxon>
        <taxon>Ecdysozoa</taxon>
        <taxon>Arthropoda</taxon>
        <taxon>Hexapoda</taxon>
        <taxon>Insecta</taxon>
        <taxon>Pterygota</taxon>
        <taxon>Neoptera</taxon>
        <taxon>Endopterygota</taxon>
        <taxon>Hymenoptera</taxon>
        <taxon>Apocrita</taxon>
        <taxon>Aculeata</taxon>
        <taxon>Vespoidea</taxon>
        <taxon>Vespidae</taxon>
        <taxon>Vespinae</taxon>
        <taxon>Vespula</taxon>
    </lineage>
</organism>
<dbReference type="InterPro" id="IPR026187">
    <property type="entry name" value="Aven"/>
</dbReference>
<dbReference type="EMBL" id="JACSDY010000008">
    <property type="protein sequence ID" value="KAF7422148.1"/>
    <property type="molecule type" value="Genomic_DNA"/>
</dbReference>
<evidence type="ECO:0000313" key="3">
    <source>
        <dbReference type="Proteomes" id="UP000600918"/>
    </source>
</evidence>
<feature type="compositionally biased region" description="Basic and acidic residues" evidence="1">
    <location>
        <begin position="11"/>
        <end position="25"/>
    </location>
</feature>
<comment type="caution">
    <text evidence="2">The sequence shown here is derived from an EMBL/GenBank/DDBJ whole genome shotgun (WGS) entry which is preliminary data.</text>
</comment>
<dbReference type="AlphaFoldDB" id="A0A834U8S3"/>
<reference evidence="2" key="1">
    <citation type="journal article" date="2020" name="G3 (Bethesda)">
        <title>High-Quality Assemblies for Three Invasive Social Wasps from the &lt;i&gt;Vespula&lt;/i&gt; Genus.</title>
        <authorList>
            <person name="Harrop T.W.R."/>
            <person name="Guhlin J."/>
            <person name="McLaughlin G.M."/>
            <person name="Permina E."/>
            <person name="Stockwell P."/>
            <person name="Gilligan J."/>
            <person name="Le Lec M.F."/>
            <person name="Gruber M.A.M."/>
            <person name="Quinn O."/>
            <person name="Lovegrove M."/>
            <person name="Duncan E.J."/>
            <person name="Remnant E.J."/>
            <person name="Van Eeckhoven J."/>
            <person name="Graham B."/>
            <person name="Knapp R.A."/>
            <person name="Langford K.W."/>
            <person name="Kronenberg Z."/>
            <person name="Press M.O."/>
            <person name="Eacker S.M."/>
            <person name="Wilson-Rankin E.E."/>
            <person name="Purcell J."/>
            <person name="Lester P.J."/>
            <person name="Dearden P.K."/>
        </authorList>
    </citation>
    <scope>NUCLEOTIDE SEQUENCE</scope>
    <source>
        <strain evidence="2">Volc-1</strain>
    </source>
</reference>
<dbReference type="OrthoDB" id="6338233at2759"/>
<gene>
    <name evidence="2" type="ORF">H0235_009984</name>
</gene>
<evidence type="ECO:0000256" key="1">
    <source>
        <dbReference type="SAM" id="MobiDB-lite"/>
    </source>
</evidence>
<dbReference type="PANTHER" id="PTHR16524">
    <property type="entry name" value="CELL DEATH REGULATOR AVEN"/>
    <property type="match status" value="1"/>
</dbReference>
<name>A0A834U8S3_VESPE</name>
<protein>
    <submittedName>
        <fullName evidence="2">Uncharacterized protein</fullName>
    </submittedName>
</protein>
<feature type="region of interest" description="Disordered" evidence="1">
    <location>
        <begin position="1"/>
        <end position="27"/>
    </location>
</feature>
<dbReference type="PANTHER" id="PTHR16524:SF2">
    <property type="entry name" value="CELL DEATH REGULATOR AVEN"/>
    <property type="match status" value="1"/>
</dbReference>
<accession>A0A834U8S3</accession>
<sequence length="248" mass="28392">MSSVKNYYKNDGGKHLQKRIEKPQKGEPQLLLQPKQSYAEYNYNAETNDNSKDFEAFIKTATSMNGQFVLKSEKNWSTDILGCFDYFTLDLNLLSAAMKCIPFNEYVKMNDEYFTADQLTSFYNTVEEGKEAYNNILSNLKVSSSSNIMNFNKSLESEEKLKMNLDLKKATSDNKTFVAKIQNESDDSDNMEENLDFLLSLESPSLQNNKKQMPLTNVLSKNDLKTQSTTLSTKPTDLETWLDTILDD</sequence>
<dbReference type="Proteomes" id="UP000600918">
    <property type="component" value="Unassembled WGS sequence"/>
</dbReference>